<keyword evidence="2" id="KW-1185">Reference proteome</keyword>
<dbReference type="PANTHER" id="PTHR43139">
    <property type="entry name" value="SI:DKEY-122A22.2"/>
    <property type="match status" value="1"/>
</dbReference>
<dbReference type="InterPro" id="IPR029058">
    <property type="entry name" value="AB_hydrolase_fold"/>
</dbReference>
<dbReference type="Gene3D" id="3.40.50.1820">
    <property type="entry name" value="alpha/beta hydrolase"/>
    <property type="match status" value="1"/>
</dbReference>
<dbReference type="SUPFAM" id="SSF53474">
    <property type="entry name" value="alpha/beta-Hydrolases"/>
    <property type="match status" value="1"/>
</dbReference>
<comment type="caution">
    <text evidence="1">The sequence shown here is derived from an EMBL/GenBank/DDBJ whole genome shotgun (WGS) entry which is preliminary data.</text>
</comment>
<dbReference type="PANTHER" id="PTHR43139:SF25">
    <property type="entry name" value="ALPHA_BETA-HYDROLASES SUPERFAMILY PROTEIN"/>
    <property type="match status" value="1"/>
</dbReference>
<accession>A0A2I0GCI5</accession>
<gene>
    <name evidence="1" type="ORF">CRG98_050373</name>
</gene>
<dbReference type="Proteomes" id="UP000233551">
    <property type="component" value="Unassembled WGS sequence"/>
</dbReference>
<protein>
    <recommendedName>
        <fullName evidence="3">AB hydrolase-1 domain-containing protein</fullName>
    </recommendedName>
</protein>
<dbReference type="STRING" id="22663.A0A2I0GCI5"/>
<name>A0A2I0GCI5_PUNGR</name>
<dbReference type="AlphaFoldDB" id="A0A2I0GCI5"/>
<evidence type="ECO:0008006" key="3">
    <source>
        <dbReference type="Google" id="ProtNLM"/>
    </source>
</evidence>
<evidence type="ECO:0000313" key="1">
    <source>
        <dbReference type="EMBL" id="PKH48030.1"/>
    </source>
</evidence>
<proteinExistence type="predicted"/>
<sequence>MKDVVNILGLSLRASQTDLGDDTVMHCWASRKRDPGRPDLILIHGIGPDARWQLGRFLPPLMRRNNVYALPGILRGLIHHPAWAVGGIPGQICGGAHGRPQCLQYNQFTHFSDRMILVGLRYGGFVAYSLAAQFPERVERVVICIAG</sequence>
<evidence type="ECO:0000313" key="2">
    <source>
        <dbReference type="Proteomes" id="UP000233551"/>
    </source>
</evidence>
<dbReference type="InterPro" id="IPR052370">
    <property type="entry name" value="Meta-cleavage_hydrolase"/>
</dbReference>
<reference evidence="1 2" key="1">
    <citation type="submission" date="2017-11" db="EMBL/GenBank/DDBJ databases">
        <title>De-novo sequencing of pomegranate (Punica granatum L.) genome.</title>
        <authorList>
            <person name="Akparov Z."/>
            <person name="Amiraslanov A."/>
            <person name="Hajiyeva S."/>
            <person name="Abbasov M."/>
            <person name="Kaur K."/>
            <person name="Hamwieh A."/>
            <person name="Solovyev V."/>
            <person name="Salamov A."/>
            <person name="Braich B."/>
            <person name="Kosarev P."/>
            <person name="Mahmoud A."/>
            <person name="Hajiyev E."/>
            <person name="Babayeva S."/>
            <person name="Izzatullayeva V."/>
            <person name="Mammadov A."/>
            <person name="Mammadov A."/>
            <person name="Sharifova S."/>
            <person name="Ojaghi J."/>
            <person name="Eynullazada K."/>
            <person name="Bayramov B."/>
            <person name="Abdulazimova A."/>
            <person name="Shahmuradov I."/>
        </authorList>
    </citation>
    <scope>NUCLEOTIDE SEQUENCE [LARGE SCALE GENOMIC DNA]</scope>
    <source>
        <strain evidence="2">cv. AG2017</strain>
        <tissue evidence="1">Leaf</tissue>
    </source>
</reference>
<dbReference type="EMBL" id="PGOL01045224">
    <property type="protein sequence ID" value="PKH48030.1"/>
    <property type="molecule type" value="Genomic_DNA"/>
</dbReference>
<organism evidence="1 2">
    <name type="scientific">Punica granatum</name>
    <name type="common">Pomegranate</name>
    <dbReference type="NCBI Taxonomy" id="22663"/>
    <lineage>
        <taxon>Eukaryota</taxon>
        <taxon>Viridiplantae</taxon>
        <taxon>Streptophyta</taxon>
        <taxon>Embryophyta</taxon>
        <taxon>Tracheophyta</taxon>
        <taxon>Spermatophyta</taxon>
        <taxon>Magnoliopsida</taxon>
        <taxon>eudicotyledons</taxon>
        <taxon>Gunneridae</taxon>
        <taxon>Pentapetalae</taxon>
        <taxon>rosids</taxon>
        <taxon>malvids</taxon>
        <taxon>Myrtales</taxon>
        <taxon>Lythraceae</taxon>
        <taxon>Punica</taxon>
    </lineage>
</organism>